<feature type="region of interest" description="Disordered" evidence="1">
    <location>
        <begin position="1"/>
        <end position="31"/>
    </location>
</feature>
<dbReference type="AlphaFoldDB" id="A0A854QD29"/>
<dbReference type="OrthoDB" id="71302at2759"/>
<dbReference type="InterPro" id="IPR011598">
    <property type="entry name" value="bHLH_dom"/>
</dbReference>
<feature type="region of interest" description="Disordered" evidence="1">
    <location>
        <begin position="62"/>
        <end position="87"/>
    </location>
</feature>
<dbReference type="PANTHER" id="PTHR47787:SF1">
    <property type="entry name" value="CENTROMERE-BINDING PROTEIN 1"/>
    <property type="match status" value="1"/>
</dbReference>
<dbReference type="PROSITE" id="PS50888">
    <property type="entry name" value="BHLH"/>
    <property type="match status" value="1"/>
</dbReference>
<name>A0A854QD29_CRYNE</name>
<dbReference type="InterPro" id="IPR036638">
    <property type="entry name" value="HLH_DNA-bd_sf"/>
</dbReference>
<gene>
    <name evidence="3" type="ORF">C361_03135</name>
</gene>
<dbReference type="Gene3D" id="4.10.280.10">
    <property type="entry name" value="Helix-loop-helix DNA-binding domain"/>
    <property type="match status" value="1"/>
</dbReference>
<feature type="domain" description="BHLH" evidence="2">
    <location>
        <begin position="161"/>
        <end position="212"/>
    </location>
</feature>
<accession>A0A854QD29</accession>
<evidence type="ECO:0000313" key="3">
    <source>
        <dbReference type="EMBL" id="OXG22472.1"/>
    </source>
</evidence>
<dbReference type="GO" id="GO:0003700">
    <property type="term" value="F:DNA-binding transcription factor activity"/>
    <property type="evidence" value="ECO:0007669"/>
    <property type="project" value="TreeGrafter"/>
</dbReference>
<organism evidence="3 4">
    <name type="scientific">Cryptococcus neoformans Tu259-1</name>
    <dbReference type="NCBI Taxonomy" id="1230072"/>
    <lineage>
        <taxon>Eukaryota</taxon>
        <taxon>Fungi</taxon>
        <taxon>Dikarya</taxon>
        <taxon>Basidiomycota</taxon>
        <taxon>Agaricomycotina</taxon>
        <taxon>Tremellomycetes</taxon>
        <taxon>Tremellales</taxon>
        <taxon>Cryptococcaceae</taxon>
        <taxon>Cryptococcus</taxon>
        <taxon>Cryptococcus neoformans species complex</taxon>
    </lineage>
</organism>
<dbReference type="Proteomes" id="UP000199727">
    <property type="component" value="Unassembled WGS sequence"/>
</dbReference>
<protein>
    <recommendedName>
        <fullName evidence="2">BHLH domain-containing protein</fullName>
    </recommendedName>
</protein>
<dbReference type="EMBL" id="AMKT01000040">
    <property type="protein sequence ID" value="OXG22472.1"/>
    <property type="molecule type" value="Genomic_DNA"/>
</dbReference>
<dbReference type="PANTHER" id="PTHR47787">
    <property type="entry name" value="CENTROMERE-BINDING PROTEIN 1"/>
    <property type="match status" value="1"/>
</dbReference>
<evidence type="ECO:0000313" key="4">
    <source>
        <dbReference type="Proteomes" id="UP000199727"/>
    </source>
</evidence>
<sequence>MPDPELSPIDPALQQPTLNSVQEAHESAGVNPLNEFAQQVLGREADAENLLDFGRAHSILGEEQTFGDLLQAERRKDGEDEDDVDADRHMEHHEHDHEHVHEGHLEGQGDDVHYMAENVEQIMDPLPGRARGVRQAKKRRVGDDVVDGDGQIIDPLEYAKSRKDNHREVESRRRQAIADGIAEIAQLLPSPPAPKEGKGQLLKRAVTYIHELLGKIARGVEEIAQVEQEKQKLRMDIAHLEARLADERSRSIRFESSWRQAEDLAASSNFELERVKAELEKLKAEGEPAEDQLLSAEAARGEE</sequence>
<dbReference type="GO" id="GO:0046983">
    <property type="term" value="F:protein dimerization activity"/>
    <property type="evidence" value="ECO:0007669"/>
    <property type="project" value="InterPro"/>
</dbReference>
<comment type="caution">
    <text evidence="3">The sequence shown here is derived from an EMBL/GenBank/DDBJ whole genome shotgun (WGS) entry which is preliminary data.</text>
</comment>
<evidence type="ECO:0000256" key="1">
    <source>
        <dbReference type="SAM" id="MobiDB-lite"/>
    </source>
</evidence>
<dbReference type="Pfam" id="PF00010">
    <property type="entry name" value="HLH"/>
    <property type="match status" value="1"/>
</dbReference>
<evidence type="ECO:0000259" key="2">
    <source>
        <dbReference type="PROSITE" id="PS50888"/>
    </source>
</evidence>
<dbReference type="SMART" id="SM00353">
    <property type="entry name" value="HLH"/>
    <property type="match status" value="1"/>
</dbReference>
<dbReference type="SUPFAM" id="SSF47459">
    <property type="entry name" value="HLH, helix-loop-helix DNA-binding domain"/>
    <property type="match status" value="1"/>
</dbReference>
<feature type="region of interest" description="Disordered" evidence="1">
    <location>
        <begin position="283"/>
        <end position="303"/>
    </location>
</feature>
<dbReference type="GO" id="GO:0005634">
    <property type="term" value="C:nucleus"/>
    <property type="evidence" value="ECO:0007669"/>
    <property type="project" value="TreeGrafter"/>
</dbReference>
<reference evidence="3 4" key="1">
    <citation type="submission" date="2017-06" db="EMBL/GenBank/DDBJ databases">
        <title>Global population genomics of the pathogenic fungus Cryptococcus neoformans var. grubii.</title>
        <authorList>
            <person name="Cuomo C."/>
            <person name="Litvintseva A."/>
            <person name="Chen Y."/>
            <person name="Young S."/>
            <person name="Zeng Q."/>
            <person name="Chapman S."/>
            <person name="Gujja S."/>
            <person name="Saif S."/>
            <person name="Birren B."/>
        </authorList>
    </citation>
    <scope>NUCLEOTIDE SEQUENCE [LARGE SCALE GENOMIC DNA]</scope>
    <source>
        <strain evidence="3 4">Tu259-1</strain>
    </source>
</reference>
<proteinExistence type="predicted"/>